<dbReference type="InterPro" id="IPR001841">
    <property type="entry name" value="Znf_RING"/>
</dbReference>
<keyword evidence="2 4" id="KW-0863">Zinc-finger</keyword>
<feature type="compositionally biased region" description="Low complexity" evidence="5">
    <location>
        <begin position="15"/>
        <end position="25"/>
    </location>
</feature>
<feature type="region of interest" description="Disordered" evidence="5">
    <location>
        <begin position="1"/>
        <end position="26"/>
    </location>
</feature>
<dbReference type="OrthoDB" id="3801431at2759"/>
<sequence>MKGRNRKHMLKRSSHSSQQLPSSTQFKKLTDTNFQNSNLPNSSNFQSSTSYQQSQLTMSLMGSMLSRFRNIRSSMSEENTFSQEIFNHLNATRPRRHMDWLNLSAQYEEAGMTLDIVYTRNVPFTGQDFENLESLENLDPEAVTLLSTEELRTNPNLDGQKRYAVLVGSNEITKFIVVEIRKCYRDRTRAIKDVLPPVDVATLDFQQCGICIEPYAEATIPLEPNHEPSKMPKCGHVFGRDCIIEWLKRHDTCPMCRDELRLPLAYRLRVKMNQNREQARINA</sequence>
<dbReference type="GO" id="GO:0061630">
    <property type="term" value="F:ubiquitin protein ligase activity"/>
    <property type="evidence" value="ECO:0007669"/>
    <property type="project" value="TreeGrafter"/>
</dbReference>
<proteinExistence type="predicted"/>
<evidence type="ECO:0000256" key="2">
    <source>
        <dbReference type="ARBA" id="ARBA00022771"/>
    </source>
</evidence>
<dbReference type="Gene3D" id="3.30.40.10">
    <property type="entry name" value="Zinc/RING finger domain, C3HC4 (zinc finger)"/>
    <property type="match status" value="1"/>
</dbReference>
<dbReference type="GO" id="GO:0043161">
    <property type="term" value="P:proteasome-mediated ubiquitin-dependent protein catabolic process"/>
    <property type="evidence" value="ECO:0007669"/>
    <property type="project" value="TreeGrafter"/>
</dbReference>
<dbReference type="SUPFAM" id="SSF57850">
    <property type="entry name" value="RING/U-box"/>
    <property type="match status" value="1"/>
</dbReference>
<evidence type="ECO:0000256" key="4">
    <source>
        <dbReference type="PROSITE-ProRule" id="PRU00175"/>
    </source>
</evidence>
<name>G2YC45_BOTF4</name>
<dbReference type="STRING" id="999810.G2YC45"/>
<accession>G2YC45</accession>
<dbReference type="InParanoid" id="G2YC45"/>
<reference evidence="8" key="1">
    <citation type="journal article" date="2011" name="PLoS Genet.">
        <title>Genomic analysis of the necrotrophic fungal pathogens Sclerotinia sclerotiorum and Botrytis cinerea.</title>
        <authorList>
            <person name="Amselem J."/>
            <person name="Cuomo C.A."/>
            <person name="van Kan J.A."/>
            <person name="Viaud M."/>
            <person name="Benito E.P."/>
            <person name="Couloux A."/>
            <person name="Coutinho P.M."/>
            <person name="de Vries R.P."/>
            <person name="Dyer P.S."/>
            <person name="Fillinger S."/>
            <person name="Fournier E."/>
            <person name="Gout L."/>
            <person name="Hahn M."/>
            <person name="Kohn L."/>
            <person name="Lapalu N."/>
            <person name="Plummer K.M."/>
            <person name="Pradier J.M."/>
            <person name="Quevillon E."/>
            <person name="Sharon A."/>
            <person name="Simon A."/>
            <person name="ten Have A."/>
            <person name="Tudzynski B."/>
            <person name="Tudzynski P."/>
            <person name="Wincker P."/>
            <person name="Andrew M."/>
            <person name="Anthouard V."/>
            <person name="Beever R.E."/>
            <person name="Beffa R."/>
            <person name="Benoit I."/>
            <person name="Bouzid O."/>
            <person name="Brault B."/>
            <person name="Chen Z."/>
            <person name="Choquer M."/>
            <person name="Collemare J."/>
            <person name="Cotton P."/>
            <person name="Danchin E.G."/>
            <person name="Da Silva C."/>
            <person name="Gautier A."/>
            <person name="Giraud C."/>
            <person name="Giraud T."/>
            <person name="Gonzalez C."/>
            <person name="Grossetete S."/>
            <person name="Guldener U."/>
            <person name="Henrissat B."/>
            <person name="Howlett B.J."/>
            <person name="Kodira C."/>
            <person name="Kretschmer M."/>
            <person name="Lappartient A."/>
            <person name="Leroch M."/>
            <person name="Levis C."/>
            <person name="Mauceli E."/>
            <person name="Neuveglise C."/>
            <person name="Oeser B."/>
            <person name="Pearson M."/>
            <person name="Poulain J."/>
            <person name="Poussereau N."/>
            <person name="Quesneville H."/>
            <person name="Rascle C."/>
            <person name="Schumacher J."/>
            <person name="Segurens B."/>
            <person name="Sexton A."/>
            <person name="Silva E."/>
            <person name="Sirven C."/>
            <person name="Soanes D.M."/>
            <person name="Talbot N.J."/>
            <person name="Templeton M."/>
            <person name="Yandava C."/>
            <person name="Yarden O."/>
            <person name="Zeng Q."/>
            <person name="Rollins J.A."/>
            <person name="Lebrun M.H."/>
            <person name="Dickman M."/>
        </authorList>
    </citation>
    <scope>NUCLEOTIDE SEQUENCE [LARGE SCALE GENOMIC DNA]</scope>
    <source>
        <strain evidence="8">T4</strain>
    </source>
</reference>
<organism evidence="7 8">
    <name type="scientific">Botryotinia fuckeliana (strain T4)</name>
    <name type="common">Noble rot fungus</name>
    <name type="synonym">Botrytis cinerea</name>
    <dbReference type="NCBI Taxonomy" id="999810"/>
    <lineage>
        <taxon>Eukaryota</taxon>
        <taxon>Fungi</taxon>
        <taxon>Dikarya</taxon>
        <taxon>Ascomycota</taxon>
        <taxon>Pezizomycotina</taxon>
        <taxon>Leotiomycetes</taxon>
        <taxon>Helotiales</taxon>
        <taxon>Sclerotiniaceae</taxon>
        <taxon>Botrytis</taxon>
    </lineage>
</organism>
<dbReference type="PANTHER" id="PTHR22763">
    <property type="entry name" value="RING ZINC FINGER PROTEIN"/>
    <property type="match status" value="1"/>
</dbReference>
<dbReference type="eggNOG" id="ENOG502SW0H">
    <property type="taxonomic scope" value="Eukaryota"/>
</dbReference>
<gene>
    <name evidence="7" type="ORF">BofuT4_P099960.1</name>
</gene>
<evidence type="ECO:0000256" key="3">
    <source>
        <dbReference type="ARBA" id="ARBA00022833"/>
    </source>
</evidence>
<dbReference type="Proteomes" id="UP000008177">
    <property type="component" value="Unplaced contigs"/>
</dbReference>
<evidence type="ECO:0000313" key="7">
    <source>
        <dbReference type="EMBL" id="CCD49486.1"/>
    </source>
</evidence>
<dbReference type="GO" id="GO:0012505">
    <property type="term" value="C:endomembrane system"/>
    <property type="evidence" value="ECO:0007669"/>
    <property type="project" value="TreeGrafter"/>
</dbReference>
<dbReference type="HOGENOM" id="CLU_085767_0_0_1"/>
<evidence type="ECO:0000313" key="8">
    <source>
        <dbReference type="Proteomes" id="UP000008177"/>
    </source>
</evidence>
<evidence type="ECO:0000256" key="5">
    <source>
        <dbReference type="SAM" id="MobiDB-lite"/>
    </source>
</evidence>
<evidence type="ECO:0000259" key="6">
    <source>
        <dbReference type="PROSITE" id="PS50089"/>
    </source>
</evidence>
<dbReference type="PROSITE" id="PS50089">
    <property type="entry name" value="ZF_RING_2"/>
    <property type="match status" value="1"/>
</dbReference>
<evidence type="ECO:0000256" key="1">
    <source>
        <dbReference type="ARBA" id="ARBA00022723"/>
    </source>
</evidence>
<keyword evidence="3" id="KW-0862">Zinc</keyword>
<dbReference type="PANTHER" id="PTHR22763:SF162">
    <property type="entry name" value="TRANSMEMBRANE E3 UBIQUITIN-PROTEIN LIGASE 1"/>
    <property type="match status" value="1"/>
</dbReference>
<feature type="domain" description="RING-type" evidence="6">
    <location>
        <begin position="208"/>
        <end position="257"/>
    </location>
</feature>
<dbReference type="InterPro" id="IPR050731">
    <property type="entry name" value="HRD1_E3_ubiq-ligases"/>
</dbReference>
<protein>
    <recommendedName>
        <fullName evidence="6">RING-type domain-containing protein</fullName>
    </recommendedName>
</protein>
<keyword evidence="1" id="KW-0479">Metal-binding</keyword>
<dbReference type="EMBL" id="FQ790314">
    <property type="protein sequence ID" value="CCD49486.1"/>
    <property type="molecule type" value="Genomic_DNA"/>
</dbReference>
<dbReference type="GO" id="GO:0008270">
    <property type="term" value="F:zinc ion binding"/>
    <property type="evidence" value="ECO:0007669"/>
    <property type="project" value="UniProtKB-KW"/>
</dbReference>
<feature type="compositionally biased region" description="Basic residues" evidence="5">
    <location>
        <begin position="1"/>
        <end position="14"/>
    </location>
</feature>
<dbReference type="InterPro" id="IPR013083">
    <property type="entry name" value="Znf_RING/FYVE/PHD"/>
</dbReference>
<dbReference type="Pfam" id="PF13639">
    <property type="entry name" value="zf-RING_2"/>
    <property type="match status" value="1"/>
</dbReference>
<dbReference type="AlphaFoldDB" id="G2YC45"/>